<feature type="region of interest" description="Disordered" evidence="1">
    <location>
        <begin position="612"/>
        <end position="639"/>
    </location>
</feature>
<feature type="region of interest" description="Disordered" evidence="1">
    <location>
        <begin position="266"/>
        <end position="287"/>
    </location>
</feature>
<keyword evidence="4" id="KW-1185">Reference proteome</keyword>
<dbReference type="PANTHER" id="PTHR33775:SF4">
    <property type="entry name" value="CHROMOSOME 4 OPEN READING FRAME 54"/>
    <property type="match status" value="1"/>
</dbReference>
<feature type="region of interest" description="Disordered" evidence="1">
    <location>
        <begin position="125"/>
        <end position="150"/>
    </location>
</feature>
<dbReference type="Proteomes" id="UP000324632">
    <property type="component" value="Chromosome 4"/>
</dbReference>
<dbReference type="EMBL" id="SOYY01000004">
    <property type="protein sequence ID" value="KAA0722508.1"/>
    <property type="molecule type" value="Genomic_DNA"/>
</dbReference>
<comment type="caution">
    <text evidence="3">The sequence shown here is derived from an EMBL/GenBank/DDBJ whole genome shotgun (WGS) entry which is preliminary data.</text>
</comment>
<feature type="compositionally biased region" description="Basic and acidic residues" evidence="1">
    <location>
        <begin position="266"/>
        <end position="283"/>
    </location>
</feature>
<dbReference type="InterPro" id="IPR052303">
    <property type="entry name" value="CEFIP"/>
</dbReference>
<feature type="domain" description="DUF4585" evidence="2">
    <location>
        <begin position="1271"/>
        <end position="1333"/>
    </location>
</feature>
<dbReference type="PANTHER" id="PTHR33775">
    <property type="entry name" value="CARDIAC-ENRICHED FHL2-INTERACTING PROTEIN-RELATED"/>
    <property type="match status" value="1"/>
</dbReference>
<organism evidence="3 4">
    <name type="scientific">Triplophysa tibetana</name>
    <dbReference type="NCBI Taxonomy" id="1572043"/>
    <lineage>
        <taxon>Eukaryota</taxon>
        <taxon>Metazoa</taxon>
        <taxon>Chordata</taxon>
        <taxon>Craniata</taxon>
        <taxon>Vertebrata</taxon>
        <taxon>Euteleostomi</taxon>
        <taxon>Actinopterygii</taxon>
        <taxon>Neopterygii</taxon>
        <taxon>Teleostei</taxon>
        <taxon>Ostariophysi</taxon>
        <taxon>Cypriniformes</taxon>
        <taxon>Nemacheilidae</taxon>
        <taxon>Triplophysa</taxon>
    </lineage>
</organism>
<feature type="compositionally biased region" description="Basic and acidic residues" evidence="1">
    <location>
        <begin position="132"/>
        <end position="150"/>
    </location>
</feature>
<evidence type="ECO:0000313" key="4">
    <source>
        <dbReference type="Proteomes" id="UP000324632"/>
    </source>
</evidence>
<protein>
    <recommendedName>
        <fullName evidence="2">DUF4585 domain-containing protein</fullName>
    </recommendedName>
</protein>
<dbReference type="Pfam" id="PF15232">
    <property type="entry name" value="DUF4585"/>
    <property type="match status" value="1"/>
</dbReference>
<reference evidence="3 4" key="1">
    <citation type="journal article" date="2019" name="Mol. Ecol. Resour.">
        <title>Chromosome-level genome assembly of Triplophysa tibetana, a fish adapted to the harsh high-altitude environment of the Tibetan Plateau.</title>
        <authorList>
            <person name="Yang X."/>
            <person name="Liu H."/>
            <person name="Ma Z."/>
            <person name="Zou Y."/>
            <person name="Zou M."/>
            <person name="Mao Y."/>
            <person name="Li X."/>
            <person name="Wang H."/>
            <person name="Chen T."/>
            <person name="Wang W."/>
            <person name="Yang R."/>
        </authorList>
    </citation>
    <scope>NUCLEOTIDE SEQUENCE [LARGE SCALE GENOMIC DNA]</scope>
    <source>
        <strain evidence="3">TTIB1903HZAU</strain>
        <tissue evidence="3">Muscle</tissue>
    </source>
</reference>
<proteinExistence type="predicted"/>
<feature type="region of interest" description="Disordered" evidence="1">
    <location>
        <begin position="699"/>
        <end position="731"/>
    </location>
</feature>
<feature type="compositionally biased region" description="Basic and acidic residues" evidence="1">
    <location>
        <begin position="615"/>
        <end position="637"/>
    </location>
</feature>
<accession>A0A5A9PL18</accession>
<evidence type="ECO:0000256" key="1">
    <source>
        <dbReference type="SAM" id="MobiDB-lite"/>
    </source>
</evidence>
<name>A0A5A9PL18_9TELE</name>
<evidence type="ECO:0000313" key="3">
    <source>
        <dbReference type="EMBL" id="KAA0722508.1"/>
    </source>
</evidence>
<evidence type="ECO:0000259" key="2">
    <source>
        <dbReference type="Pfam" id="PF15232"/>
    </source>
</evidence>
<feature type="region of interest" description="Disordered" evidence="1">
    <location>
        <begin position="652"/>
        <end position="673"/>
    </location>
</feature>
<dbReference type="InterPro" id="IPR027838">
    <property type="entry name" value="DUF4585"/>
</dbReference>
<sequence>METLQTALASREDTGPFKKPLFDKKVHCNDGDHDETNYVDLGNPSDMKSDSAKTVKVTFTGEGNQLAIIKCKGDASVSTKSPVEREDNEHIEKSLPEECFNNEDNEKCYAERLFGERAPLIRVPSEDEFTEDGSKNDADLKNEDSKHETEELQYTDMYLNSRCESKDSTSTADVESHYITTHEIQLTELDHDVDYEVGRGSCWDFEDDNLVYSFVDYASFESDETTRKRIQSKVKSNKVQTSLRAAKLGAPGALISTESELCESDKCASSDEGVGKTQHDRRNTSGPIHLSIKSSSRAINEHVNVLQQKNLRFHTRRAADRQYSFRSSDSKSETLYDRCFIPPPGRQHLASKLRVKDINEYSSGASSSVSELDDADKEVRNLTARSFRSLACPYFDTIHLSSSSESSMSEHSLSINKWSAFVDLNYSNLTQGLDQNMLARRNSTPVMEGNHSAEYKNNKDVLHTNIPNPQTNILSLKNNLNSRQASSGSSKKIEIRSKPGSKETITLTETLNFSCNAGGGIPARERRAKRSLDAMVSRSTAEVMGIAPAKPGCETDSQVRETSETFEDTHKKAIFASSLLKNIISKKMQFEQELKMERGEIYDTHIVPSLFPQQDAKKEKEEIHSENSETESGHSQEEREDVTAIAYCVSHVEPPETMRSQPAELTESPCDPGIAPKLDPCNAPHIPLTPSQTSAFKTWKDGEQESEAQGEGDPQCALEDTQPNTSTERLLESSECVEGESSKMIKMSHLYVPSSQLMPKEKEAVGLSLRNLKVNGDVLESDRGGCAKFSSGQLKCPEDTDKTSPCQKAPEIKIRICSVKENQGNRLNIAKLLTPNIHYSVNPKKATNESKTNLLNIPDKVPHFMVRDIRDNKCKFQTPIHQVRDVRKLVKSSYRFVALENASGTLREDCKPILRGPDNKPFPTPMVIKCQSVNTNSATKYDPVNVGSKEESEILHETARTSPNLPPECASKCEGARAPARVPCLKHPLTEQHEFSLKIDGKKSDCWEKKPESKVSNQGALEKLRAAVKTMEQLYVFDRNEWKRKAQAPQPITDSHLLSLITREEQGVATKTDFNNECGRDDNEKFTSCKLRTENLTTASCVDGVIDEGKMSMPTSSHSQKELVAQRAVFRVGGNLKPPAHITVANESTQKICSSRNYTHKAPLSLKICPSKAKSEDRKNVLEHQHLPSDSSDKYLTIPVKASNSKLPQPPKPSHQPLQRSPIVMKSWSPETQTATIYHDAVPLLAVPAIPATQPQVLCLTPPADPLPLHVQRKLLLDPTTGQYYLVDTPVPMQQAAQRFCHPESGQFLDIPFSLTPVPVSVSPVTLSPAAYPPTYLVYPSTMLATHPHPNTQSHSSTCSEGDDTVETGSLCMIQPGMAVPSSTKPVISITSQQSARIVAPPSFDGTTMSFVVEHR</sequence>
<gene>
    <name evidence="3" type="ORF">E1301_Tti011883</name>
</gene>